<reference evidence="1 2" key="1">
    <citation type="submission" date="2019-10" db="EMBL/GenBank/DDBJ databases">
        <title>Whole genome shotgun sequence of Acrocarpospora macrocephala NBRC 16266.</title>
        <authorList>
            <person name="Ichikawa N."/>
            <person name="Kimura A."/>
            <person name="Kitahashi Y."/>
            <person name="Komaki H."/>
            <person name="Oguchi A."/>
        </authorList>
    </citation>
    <scope>NUCLEOTIDE SEQUENCE [LARGE SCALE GENOMIC DNA]</scope>
    <source>
        <strain evidence="1 2">NBRC 16266</strain>
    </source>
</reference>
<comment type="caution">
    <text evidence="1">The sequence shown here is derived from an EMBL/GenBank/DDBJ whole genome shotgun (WGS) entry which is preliminary data.</text>
</comment>
<name>A0A5M3WE32_9ACTN</name>
<gene>
    <name evidence="1" type="ORF">Amac_001740</name>
</gene>
<accession>A0A5M3WE32</accession>
<dbReference type="RefSeq" id="WP_155352316.1">
    <property type="nucleotide sequence ID" value="NZ_BAAAHL010000022.1"/>
</dbReference>
<organism evidence="1 2">
    <name type="scientific">Acrocarpospora macrocephala</name>
    <dbReference type="NCBI Taxonomy" id="150177"/>
    <lineage>
        <taxon>Bacteria</taxon>
        <taxon>Bacillati</taxon>
        <taxon>Actinomycetota</taxon>
        <taxon>Actinomycetes</taxon>
        <taxon>Streptosporangiales</taxon>
        <taxon>Streptosporangiaceae</taxon>
        <taxon>Acrocarpospora</taxon>
    </lineage>
</organism>
<proteinExistence type="predicted"/>
<protein>
    <submittedName>
        <fullName evidence="1">Uncharacterized protein</fullName>
    </submittedName>
</protein>
<sequence>MTAHDVALLVEDQLVVEGCLPAELTGSLVQALPNPRAAHPLAGPLVHSGVRLRDGVARWYRAPAPLCGRPPFGPIPALAPALWMCPSGGPDITVARPARDARTGCWHTVVTYPDLGCAEHLTAEPDGTVVRTVPFALADPAPFISAVELTERYLVMIHPPVAYHRAAALLKTRLPYVAQPGRGTRVGLLPRCGTREPFWLPAGLPILALGQRRVDLGAGWQAGRPVPVGEWLLVLGHDPVARRGALFVFQIADLAHPRAVVQLPVSVGVSDRAAWLPE</sequence>
<dbReference type="Proteomes" id="UP000331127">
    <property type="component" value="Unassembled WGS sequence"/>
</dbReference>
<evidence type="ECO:0000313" key="1">
    <source>
        <dbReference type="EMBL" id="GES06579.1"/>
    </source>
</evidence>
<dbReference type="EMBL" id="BLAE01000003">
    <property type="protein sequence ID" value="GES06579.1"/>
    <property type="molecule type" value="Genomic_DNA"/>
</dbReference>
<evidence type="ECO:0000313" key="2">
    <source>
        <dbReference type="Proteomes" id="UP000331127"/>
    </source>
</evidence>
<dbReference type="OrthoDB" id="6636843at2"/>
<keyword evidence="2" id="KW-1185">Reference proteome</keyword>
<dbReference type="AlphaFoldDB" id="A0A5M3WE32"/>